<evidence type="ECO:0000256" key="3">
    <source>
        <dbReference type="PROSITE-ProRule" id="PRU00708"/>
    </source>
</evidence>
<reference evidence="4" key="1">
    <citation type="journal article" date="2019" name="Sci. Rep.">
        <title>Draft genome of Tanacetum cinerariifolium, the natural source of mosquito coil.</title>
        <authorList>
            <person name="Yamashiro T."/>
            <person name="Shiraishi A."/>
            <person name="Satake H."/>
            <person name="Nakayama K."/>
        </authorList>
    </citation>
    <scope>NUCLEOTIDE SEQUENCE</scope>
</reference>
<comment type="caution">
    <text evidence="4">The sequence shown here is derived from an EMBL/GenBank/DDBJ whole genome shotgun (WGS) entry which is preliminary data.</text>
</comment>
<evidence type="ECO:0000256" key="2">
    <source>
        <dbReference type="ARBA" id="ARBA00061659"/>
    </source>
</evidence>
<dbReference type="Gene3D" id="1.25.40.10">
    <property type="entry name" value="Tetratricopeptide repeat domain"/>
    <property type="match status" value="2"/>
</dbReference>
<proteinExistence type="inferred from homology"/>
<dbReference type="EMBL" id="BKCJ010010816">
    <property type="protein sequence ID" value="GEU93275.1"/>
    <property type="molecule type" value="Genomic_DNA"/>
</dbReference>
<sequence>MVSCYALNGLRDDGLRVFWMMRLEGVKGDEFTYTSLVKCCASVGCFELGKGIHCLAVKFGFDSDVVVASALIDMYVKNGSITDARKVFNNMSTRNVISWNSMIVGYGQCNDSKEAMKL</sequence>
<dbReference type="PROSITE" id="PS51375">
    <property type="entry name" value="PPR"/>
    <property type="match status" value="1"/>
</dbReference>
<keyword evidence="1" id="KW-0677">Repeat</keyword>
<accession>A0A6L2P8E2</accession>
<dbReference type="AlphaFoldDB" id="A0A6L2P8E2"/>
<evidence type="ECO:0008006" key="5">
    <source>
        <dbReference type="Google" id="ProtNLM"/>
    </source>
</evidence>
<dbReference type="FunFam" id="1.25.40.10:FF:000205">
    <property type="entry name" value="Pentatricopeptide repeat-containing protein, mitochondrial"/>
    <property type="match status" value="1"/>
</dbReference>
<dbReference type="GO" id="GO:0005739">
    <property type="term" value="C:mitochondrion"/>
    <property type="evidence" value="ECO:0007669"/>
    <property type="project" value="UniProtKB-ARBA"/>
</dbReference>
<dbReference type="NCBIfam" id="TIGR00756">
    <property type="entry name" value="PPR"/>
    <property type="match status" value="2"/>
</dbReference>
<dbReference type="InterPro" id="IPR002885">
    <property type="entry name" value="PPR_rpt"/>
</dbReference>
<dbReference type="PANTHER" id="PTHR47926">
    <property type="entry name" value="PENTATRICOPEPTIDE REPEAT-CONTAINING PROTEIN"/>
    <property type="match status" value="1"/>
</dbReference>
<dbReference type="PANTHER" id="PTHR47926:SF533">
    <property type="entry name" value="DYW DOMAIN-CONTAINING PROTEIN"/>
    <property type="match status" value="1"/>
</dbReference>
<dbReference type="InterPro" id="IPR011990">
    <property type="entry name" value="TPR-like_helical_dom_sf"/>
</dbReference>
<name>A0A6L2P8E2_TANCI</name>
<comment type="similarity">
    <text evidence="2">Belongs to the PPR family. PCMP-E subfamily.</text>
</comment>
<gene>
    <name evidence="4" type="ORF">Tci_065253</name>
</gene>
<dbReference type="InterPro" id="IPR046960">
    <property type="entry name" value="PPR_At4g14850-like_plant"/>
</dbReference>
<feature type="non-terminal residue" evidence="4">
    <location>
        <position position="118"/>
    </location>
</feature>
<dbReference type="GO" id="GO:0003723">
    <property type="term" value="F:RNA binding"/>
    <property type="evidence" value="ECO:0007669"/>
    <property type="project" value="InterPro"/>
</dbReference>
<protein>
    <recommendedName>
        <fullName evidence="5">Pentatricopeptide repeat-containing protein</fullName>
    </recommendedName>
</protein>
<organism evidence="4">
    <name type="scientific">Tanacetum cinerariifolium</name>
    <name type="common">Dalmatian daisy</name>
    <name type="synonym">Chrysanthemum cinerariifolium</name>
    <dbReference type="NCBI Taxonomy" id="118510"/>
    <lineage>
        <taxon>Eukaryota</taxon>
        <taxon>Viridiplantae</taxon>
        <taxon>Streptophyta</taxon>
        <taxon>Embryophyta</taxon>
        <taxon>Tracheophyta</taxon>
        <taxon>Spermatophyta</taxon>
        <taxon>Magnoliopsida</taxon>
        <taxon>eudicotyledons</taxon>
        <taxon>Gunneridae</taxon>
        <taxon>Pentapetalae</taxon>
        <taxon>asterids</taxon>
        <taxon>campanulids</taxon>
        <taxon>Asterales</taxon>
        <taxon>Asteraceae</taxon>
        <taxon>Asteroideae</taxon>
        <taxon>Anthemideae</taxon>
        <taxon>Anthemidinae</taxon>
        <taxon>Tanacetum</taxon>
    </lineage>
</organism>
<evidence type="ECO:0000313" key="4">
    <source>
        <dbReference type="EMBL" id="GEU93275.1"/>
    </source>
</evidence>
<dbReference type="Pfam" id="PF01535">
    <property type="entry name" value="PPR"/>
    <property type="match status" value="4"/>
</dbReference>
<dbReference type="GO" id="GO:0009451">
    <property type="term" value="P:RNA modification"/>
    <property type="evidence" value="ECO:0007669"/>
    <property type="project" value="InterPro"/>
</dbReference>
<feature type="repeat" description="PPR" evidence="3">
    <location>
        <begin position="64"/>
        <end position="98"/>
    </location>
</feature>
<evidence type="ECO:0000256" key="1">
    <source>
        <dbReference type="ARBA" id="ARBA00022737"/>
    </source>
</evidence>